<evidence type="ECO:0000256" key="1">
    <source>
        <dbReference type="ARBA" id="ARBA00023054"/>
    </source>
</evidence>
<dbReference type="Proteomes" id="UP000034805">
    <property type="component" value="Unassembled WGS sequence"/>
</dbReference>
<name>A0A0P7UD07_SCLFO</name>
<dbReference type="PANTHER" id="PTHR31882:SF9">
    <property type="entry name" value="SI:CH211-153B23.7"/>
    <property type="match status" value="1"/>
</dbReference>
<dbReference type="GO" id="GO:0016301">
    <property type="term" value="F:kinase activity"/>
    <property type="evidence" value="ECO:0007669"/>
    <property type="project" value="UniProtKB-KW"/>
</dbReference>
<dbReference type="GO" id="GO:0071222">
    <property type="term" value="P:cellular response to lipopolysaccharide"/>
    <property type="evidence" value="ECO:0007669"/>
    <property type="project" value="TreeGrafter"/>
</dbReference>
<reference evidence="3 4" key="1">
    <citation type="submission" date="2015-08" db="EMBL/GenBank/DDBJ databases">
        <title>The genome of the Asian arowana (Scleropages formosus).</title>
        <authorList>
            <person name="Tan M.H."/>
            <person name="Gan H.M."/>
            <person name="Croft L.J."/>
            <person name="Austin C.M."/>
        </authorList>
    </citation>
    <scope>NUCLEOTIDE SEQUENCE [LARGE SCALE GENOMIC DNA]</scope>
    <source>
        <strain evidence="3">Aro1</strain>
    </source>
</reference>
<keyword evidence="1" id="KW-0175">Coiled coil</keyword>
<feature type="region of interest" description="Disordered" evidence="2">
    <location>
        <begin position="303"/>
        <end position="362"/>
    </location>
</feature>
<feature type="compositionally biased region" description="Polar residues" evidence="2">
    <location>
        <begin position="352"/>
        <end position="362"/>
    </location>
</feature>
<dbReference type="GO" id="GO:0006357">
    <property type="term" value="P:regulation of transcription by RNA polymerase II"/>
    <property type="evidence" value="ECO:0007669"/>
    <property type="project" value="TreeGrafter"/>
</dbReference>
<evidence type="ECO:0000256" key="2">
    <source>
        <dbReference type="SAM" id="MobiDB-lite"/>
    </source>
</evidence>
<comment type="caution">
    <text evidence="3">The sequence shown here is derived from an EMBL/GenBank/DDBJ whole genome shotgun (WGS) entry which is preliminary data.</text>
</comment>
<accession>A0A0P7UD07</accession>
<dbReference type="GO" id="GO:0005737">
    <property type="term" value="C:cytoplasm"/>
    <property type="evidence" value="ECO:0007669"/>
    <property type="project" value="UniProtKB-ARBA"/>
</dbReference>
<evidence type="ECO:0000313" key="3">
    <source>
        <dbReference type="EMBL" id="KPP58300.1"/>
    </source>
</evidence>
<feature type="compositionally biased region" description="Basic and acidic residues" evidence="2">
    <location>
        <begin position="312"/>
        <end position="342"/>
    </location>
</feature>
<evidence type="ECO:0000313" key="4">
    <source>
        <dbReference type="Proteomes" id="UP000034805"/>
    </source>
</evidence>
<protein>
    <submittedName>
        <fullName evidence="3">Traf2 and NCK-interacting protein kinase-like</fullName>
    </submittedName>
</protein>
<keyword evidence="3" id="KW-0418">Kinase</keyword>
<keyword evidence="3" id="KW-0808">Transferase</keyword>
<gene>
    <name evidence="3" type="ORF">Z043_123887</name>
</gene>
<sequence length="362" mass="42940">MGSADVFCRSMGRFQLSVPWPEAHFRRPRGHARRDTVFNTLRKAYRALAEEEQVTLITESMSVTSADEEKLLLLNRNTELRRINKELMRLNEEWDHIYRNTTTGLQQRVNSLEQEGATLKHLNSRLLLKMEHEQNKKEYYEQTLLQELKKNQHLQEYVRLLENRLHHTDTHRDWTGVALAPRQGYQDSGHSSPLLPGSPPATSRWSRTQATKSSPWREPSVESDTEKEMRNLKEQLEALRCQENKKLRLKESEMRQQMALLQEQLKVYEDDFRRERSDKQLLQRLLLKKTPSSEPVLVHRCNNEQEVPTVEGGDRERQRERERRGRCSKQCERHGHKAERPRNTCPQRHMEVQTSPFSEEYN</sequence>
<dbReference type="PANTHER" id="PTHR31882">
    <property type="entry name" value="TNFAIP3-INTERACTING PROTEIN COILED COIL FAMILY MEMBER"/>
    <property type="match status" value="1"/>
</dbReference>
<dbReference type="Gene3D" id="1.20.5.990">
    <property type="entry name" value="Nemo cc2-lz domain - 1d5 darpin complex"/>
    <property type="match status" value="1"/>
</dbReference>
<proteinExistence type="predicted"/>
<feature type="compositionally biased region" description="Polar residues" evidence="2">
    <location>
        <begin position="201"/>
        <end position="214"/>
    </location>
</feature>
<organism evidence="3 4">
    <name type="scientific">Scleropages formosus</name>
    <name type="common">Asian bonytongue</name>
    <name type="synonym">Osteoglossum formosum</name>
    <dbReference type="NCBI Taxonomy" id="113540"/>
    <lineage>
        <taxon>Eukaryota</taxon>
        <taxon>Metazoa</taxon>
        <taxon>Chordata</taxon>
        <taxon>Craniata</taxon>
        <taxon>Vertebrata</taxon>
        <taxon>Euteleostomi</taxon>
        <taxon>Actinopterygii</taxon>
        <taxon>Neopterygii</taxon>
        <taxon>Teleostei</taxon>
        <taxon>Osteoglossocephala</taxon>
        <taxon>Osteoglossomorpha</taxon>
        <taxon>Osteoglossiformes</taxon>
        <taxon>Osteoglossidae</taxon>
        <taxon>Scleropages</taxon>
    </lineage>
</organism>
<dbReference type="GO" id="GO:0043122">
    <property type="term" value="P:regulation of canonical NF-kappaB signal transduction"/>
    <property type="evidence" value="ECO:0007669"/>
    <property type="project" value="UniProtKB-ARBA"/>
</dbReference>
<dbReference type="AlphaFoldDB" id="A0A0P7UD07"/>
<feature type="region of interest" description="Disordered" evidence="2">
    <location>
        <begin position="182"/>
        <end position="229"/>
    </location>
</feature>
<dbReference type="EMBL" id="JARO02014232">
    <property type="protein sequence ID" value="KPP58300.1"/>
    <property type="molecule type" value="Genomic_DNA"/>
</dbReference>